<reference evidence="5" key="1">
    <citation type="submission" date="2019-07" db="EMBL/GenBank/DDBJ databases">
        <authorList>
            <person name="Ashton P.M."/>
            <person name="Dallman T."/>
            <person name="Nair S."/>
            <person name="De Pinna E."/>
            <person name="Peters T."/>
            <person name="Grant K."/>
        </authorList>
    </citation>
    <scope>NUCLEOTIDE SEQUENCE [LARGE SCALE GENOMIC DNA]</scope>
    <source>
        <strain evidence="5">598112</strain>
    </source>
</reference>
<dbReference type="Gene3D" id="1.10.10.60">
    <property type="entry name" value="Homeodomain-like"/>
    <property type="match status" value="2"/>
</dbReference>
<feature type="domain" description="HTH araC/xylS-type" evidence="4">
    <location>
        <begin position="4"/>
        <end position="104"/>
    </location>
</feature>
<dbReference type="InterPro" id="IPR050959">
    <property type="entry name" value="MarA-like"/>
</dbReference>
<dbReference type="GO" id="GO:0043565">
    <property type="term" value="F:sequence-specific DNA binding"/>
    <property type="evidence" value="ECO:0007669"/>
    <property type="project" value="InterPro"/>
</dbReference>
<evidence type="ECO:0000256" key="2">
    <source>
        <dbReference type="ARBA" id="ARBA00023125"/>
    </source>
</evidence>
<dbReference type="AlphaFoldDB" id="A0A5Y3V2M0"/>
<dbReference type="GO" id="GO:0003700">
    <property type="term" value="F:DNA-binding transcription factor activity"/>
    <property type="evidence" value="ECO:0007669"/>
    <property type="project" value="InterPro"/>
</dbReference>
<evidence type="ECO:0000256" key="3">
    <source>
        <dbReference type="ARBA" id="ARBA00023163"/>
    </source>
</evidence>
<dbReference type="EMBL" id="AAIXRY010000017">
    <property type="protein sequence ID" value="ECJ2327124.1"/>
    <property type="molecule type" value="Genomic_DNA"/>
</dbReference>
<dbReference type="PROSITE" id="PS00041">
    <property type="entry name" value="HTH_ARAC_FAMILY_1"/>
    <property type="match status" value="1"/>
</dbReference>
<comment type="caution">
    <text evidence="5">The sequence shown here is derived from an EMBL/GenBank/DDBJ whole genome shotgun (WGS) entry which is preliminary data.</text>
</comment>
<dbReference type="InterPro" id="IPR018060">
    <property type="entry name" value="HTH_AraC"/>
</dbReference>
<dbReference type="Proteomes" id="UP000839824">
    <property type="component" value="Unassembled WGS sequence"/>
</dbReference>
<accession>A0A5Y3V2M0</accession>
<dbReference type="PROSITE" id="PS01124">
    <property type="entry name" value="HTH_ARAC_FAMILY_2"/>
    <property type="match status" value="1"/>
</dbReference>
<dbReference type="PANTHER" id="PTHR47504">
    <property type="entry name" value="RIGHT ORIGIN-BINDING PROTEIN"/>
    <property type="match status" value="1"/>
</dbReference>
<dbReference type="InterPro" id="IPR018062">
    <property type="entry name" value="HTH_AraC-typ_CS"/>
</dbReference>
<dbReference type="InterPro" id="IPR020449">
    <property type="entry name" value="Tscrpt_reg_AraC-type_HTH"/>
</dbReference>
<dbReference type="PRINTS" id="PR00032">
    <property type="entry name" value="HTHARAC"/>
</dbReference>
<dbReference type="InterPro" id="IPR009057">
    <property type="entry name" value="Homeodomain-like_sf"/>
</dbReference>
<sequence length="281" mass="32233">MTIMKILEFVDAHVESGRRTDISSISKYSGYSSRHIQRLFHCVTGMNIGEYVRRRRMTRAALLLRLSVRTIADISLSLGFDSQQSFNREFKKMTGYAPRQYRDAPCWPYKALIGRIARSLYDFSETEVVFMDGGTITGQEIISWGCIPYSPENGTVEALVDHVFSAIAGAGHELWLVTEIKATSNGKYDYRVKSGLGIPGGKTGGDFPFRTGMYFKTTFETTRETHMEQFHHIYLDLFMEKKMDRVNGADIMIFRREGERILCTVFIPVVSAFFRHFRHLL</sequence>
<dbReference type="PANTHER" id="PTHR47504:SF3">
    <property type="entry name" value="HTH-TYPE TRANSCRIPTIONAL REGULATOR YKGA-RELATED"/>
    <property type="match status" value="1"/>
</dbReference>
<protein>
    <submittedName>
        <fullName evidence="5">Helix-turn-helix domain-containing protein</fullName>
    </submittedName>
</protein>
<evidence type="ECO:0000313" key="5">
    <source>
        <dbReference type="EMBL" id="ECJ2327124.1"/>
    </source>
</evidence>
<dbReference type="SMART" id="SM00342">
    <property type="entry name" value="HTH_ARAC"/>
    <property type="match status" value="1"/>
</dbReference>
<keyword evidence="3" id="KW-0804">Transcription</keyword>
<name>A0A5Y3V2M0_SALER</name>
<evidence type="ECO:0000259" key="4">
    <source>
        <dbReference type="PROSITE" id="PS01124"/>
    </source>
</evidence>
<proteinExistence type="predicted"/>
<keyword evidence="1" id="KW-0805">Transcription regulation</keyword>
<evidence type="ECO:0000256" key="1">
    <source>
        <dbReference type="ARBA" id="ARBA00023015"/>
    </source>
</evidence>
<gene>
    <name evidence="5" type="ORF">FNJ06_16260</name>
</gene>
<dbReference type="SUPFAM" id="SSF46689">
    <property type="entry name" value="Homeodomain-like"/>
    <property type="match status" value="1"/>
</dbReference>
<keyword evidence="2" id="KW-0238">DNA-binding</keyword>
<dbReference type="Pfam" id="PF12833">
    <property type="entry name" value="HTH_18"/>
    <property type="match status" value="1"/>
</dbReference>
<organism evidence="5">
    <name type="scientific">Salmonella enterica subsp. salamae</name>
    <dbReference type="NCBI Taxonomy" id="59202"/>
    <lineage>
        <taxon>Bacteria</taxon>
        <taxon>Pseudomonadati</taxon>
        <taxon>Pseudomonadota</taxon>
        <taxon>Gammaproteobacteria</taxon>
        <taxon>Enterobacterales</taxon>
        <taxon>Enterobacteriaceae</taxon>
        <taxon>Salmonella</taxon>
    </lineage>
</organism>